<accession>A0A9D3P6C4</accession>
<proteinExistence type="inferred from homology"/>
<keyword evidence="2" id="KW-0597">Phosphoprotein</keyword>
<evidence type="ECO:0000256" key="2">
    <source>
        <dbReference type="ARBA" id="ARBA00022553"/>
    </source>
</evidence>
<dbReference type="EMBL" id="JAHKSW010000003">
    <property type="protein sequence ID" value="KAG7333870.1"/>
    <property type="molecule type" value="Genomic_DNA"/>
</dbReference>
<dbReference type="PANTHER" id="PTHR15941:SF11">
    <property type="entry name" value="MYOZENIN-1"/>
    <property type="match status" value="1"/>
</dbReference>
<dbReference type="GO" id="GO:0031433">
    <property type="term" value="F:telethonin binding"/>
    <property type="evidence" value="ECO:0007669"/>
    <property type="project" value="TreeGrafter"/>
</dbReference>
<name>A0A9D3P6C4_9TELE</name>
<dbReference type="AlphaFoldDB" id="A0A9D3P6C4"/>
<dbReference type="GO" id="GO:0003779">
    <property type="term" value="F:actin binding"/>
    <property type="evidence" value="ECO:0007669"/>
    <property type="project" value="TreeGrafter"/>
</dbReference>
<dbReference type="GO" id="GO:0015629">
    <property type="term" value="C:actin cytoskeleton"/>
    <property type="evidence" value="ECO:0007669"/>
    <property type="project" value="TreeGrafter"/>
</dbReference>
<dbReference type="Proteomes" id="UP000824219">
    <property type="component" value="Linkage Group LG03"/>
</dbReference>
<evidence type="ECO:0000313" key="4">
    <source>
        <dbReference type="Proteomes" id="UP000824219"/>
    </source>
</evidence>
<dbReference type="GO" id="GO:0051373">
    <property type="term" value="F:FATZ binding"/>
    <property type="evidence" value="ECO:0007669"/>
    <property type="project" value="TreeGrafter"/>
</dbReference>
<gene>
    <name evidence="3" type="ORF">KOW79_002277</name>
</gene>
<dbReference type="PANTHER" id="PTHR15941">
    <property type="entry name" value="MYOZENIN"/>
    <property type="match status" value="1"/>
</dbReference>
<sequence>MVVEEIIITLSGGAPWGFRLQGGVEHQRPLQVAKDLRPVTGQQHPGIYKLLIESESEVLPLPLETTSVQEFKTRFGVMPLAGTPAPPNKRKKTTKIITDLSHITQNEYESEPEASEFDLGPKISIPKDVMLEELSLLKNKGSKMFKMRQLRVEKFIYENNPDVFNADSMDNFQKFVPGIGGQMVDVGGHLVGARLVGGQIVGGQIIGGGHAPVPPPKPGSRGIGAGSGVGVGGTAGGVGAGAGGSAGSSADVSQSAESTKAALAKEKKRKEYVKTYVSPWEKAMKGNAELISTMKPYMPGPCDQKDLTKYKCFNRSAMPYGGFEKASQLMTFQLPDIEATVEEPEPAVVYHHDIHSRPSFNRTPIGWVGSGDTSNIHLQVDTMPFDGETDEL</sequence>
<dbReference type="InterPro" id="IPR036034">
    <property type="entry name" value="PDZ_sf"/>
</dbReference>
<evidence type="ECO:0008006" key="5">
    <source>
        <dbReference type="Google" id="ProtNLM"/>
    </source>
</evidence>
<organism evidence="3 4">
    <name type="scientific">Hemibagrus wyckioides</name>
    <dbReference type="NCBI Taxonomy" id="337641"/>
    <lineage>
        <taxon>Eukaryota</taxon>
        <taxon>Metazoa</taxon>
        <taxon>Chordata</taxon>
        <taxon>Craniata</taxon>
        <taxon>Vertebrata</taxon>
        <taxon>Euteleostomi</taxon>
        <taxon>Actinopterygii</taxon>
        <taxon>Neopterygii</taxon>
        <taxon>Teleostei</taxon>
        <taxon>Ostariophysi</taxon>
        <taxon>Siluriformes</taxon>
        <taxon>Bagridae</taxon>
        <taxon>Hemibagrus</taxon>
    </lineage>
</organism>
<dbReference type="InterPro" id="IPR008438">
    <property type="entry name" value="MYOZ"/>
</dbReference>
<evidence type="ECO:0000256" key="1">
    <source>
        <dbReference type="ARBA" id="ARBA00009126"/>
    </source>
</evidence>
<dbReference type="Pfam" id="PF05556">
    <property type="entry name" value="Calsarcin"/>
    <property type="match status" value="1"/>
</dbReference>
<comment type="similarity">
    <text evidence="1">Belongs to the myozenin family.</text>
</comment>
<dbReference type="GO" id="GO:0030018">
    <property type="term" value="C:Z disc"/>
    <property type="evidence" value="ECO:0007669"/>
    <property type="project" value="InterPro"/>
</dbReference>
<dbReference type="Gene3D" id="2.30.42.10">
    <property type="match status" value="1"/>
</dbReference>
<keyword evidence="4" id="KW-1185">Reference proteome</keyword>
<protein>
    <recommendedName>
        <fullName evidence="5">Myozenin-1</fullName>
    </recommendedName>
</protein>
<comment type="caution">
    <text evidence="3">The sequence shown here is derived from an EMBL/GenBank/DDBJ whole genome shotgun (WGS) entry which is preliminary data.</text>
</comment>
<evidence type="ECO:0000313" key="3">
    <source>
        <dbReference type="EMBL" id="KAG7333870.1"/>
    </source>
</evidence>
<reference evidence="3 4" key="1">
    <citation type="submission" date="2021-06" db="EMBL/GenBank/DDBJ databases">
        <title>Chromosome-level genome assembly of the red-tail catfish (Hemibagrus wyckioides).</title>
        <authorList>
            <person name="Shao F."/>
        </authorList>
    </citation>
    <scope>NUCLEOTIDE SEQUENCE [LARGE SCALE GENOMIC DNA]</scope>
    <source>
        <strain evidence="3">EC202008001</strain>
        <tissue evidence="3">Blood</tissue>
    </source>
</reference>
<dbReference type="OrthoDB" id="9901707at2759"/>